<dbReference type="AlphaFoldDB" id="R1CN31"/>
<comment type="similarity">
    <text evidence="2 9">Belongs to the GSP F family.</text>
</comment>
<evidence type="ECO:0000256" key="1">
    <source>
        <dbReference type="ARBA" id="ARBA00004429"/>
    </source>
</evidence>
<keyword evidence="6 9" id="KW-0812">Transmembrane</keyword>
<dbReference type="STRING" id="1304284.L21TH_1834"/>
<dbReference type="PATRIC" id="fig|1304284.3.peg.1801"/>
<dbReference type="Pfam" id="PF00482">
    <property type="entry name" value="T2SSF"/>
    <property type="match status" value="2"/>
</dbReference>
<dbReference type="GO" id="GO:0009306">
    <property type="term" value="P:protein secretion"/>
    <property type="evidence" value="ECO:0007669"/>
    <property type="project" value="InterPro"/>
</dbReference>
<evidence type="ECO:0000256" key="3">
    <source>
        <dbReference type="ARBA" id="ARBA00022448"/>
    </source>
</evidence>
<dbReference type="PANTHER" id="PTHR30012">
    <property type="entry name" value="GENERAL SECRETION PATHWAY PROTEIN"/>
    <property type="match status" value="1"/>
</dbReference>
<evidence type="ECO:0000256" key="5">
    <source>
        <dbReference type="ARBA" id="ARBA00022519"/>
    </source>
</evidence>
<comment type="caution">
    <text evidence="12">The sequence shown here is derived from an EMBL/GenBank/DDBJ whole genome shotgun (WGS) entry which is preliminary data.</text>
</comment>
<accession>R1CN31</accession>
<evidence type="ECO:0000256" key="4">
    <source>
        <dbReference type="ARBA" id="ARBA00022475"/>
    </source>
</evidence>
<reference evidence="12 13" key="1">
    <citation type="journal article" date="2015" name="Geomicrobiol. J.">
        <title>Caldisalinibacter kiritimatiensis gen. nov., sp. nov., a moderately thermohalophilic thiosulfate-reducing bacterium from a hypersaline microbial mat.</title>
        <authorList>
            <person name="Ben Hania W."/>
            <person name="Joseph M."/>
            <person name="Fiebig A."/>
            <person name="Bunk B."/>
            <person name="Klenk H.-P."/>
            <person name="Fardeau M.-L."/>
            <person name="Spring S."/>
        </authorList>
    </citation>
    <scope>NUCLEOTIDE SEQUENCE [LARGE SCALE GENOMIC DNA]</scope>
    <source>
        <strain evidence="12 13">L21-TH-D2</strain>
    </source>
</reference>
<feature type="transmembrane region" description="Helical" evidence="10">
    <location>
        <begin position="221"/>
        <end position="237"/>
    </location>
</feature>
<gene>
    <name evidence="12" type="ORF">L21TH_1834</name>
</gene>
<evidence type="ECO:0000256" key="7">
    <source>
        <dbReference type="ARBA" id="ARBA00022989"/>
    </source>
</evidence>
<dbReference type="Gene3D" id="1.20.81.30">
    <property type="entry name" value="Type II secretion system (T2SS), domain F"/>
    <property type="match status" value="2"/>
</dbReference>
<dbReference type="EMBL" id="ARZA01000204">
    <property type="protein sequence ID" value="EOD00111.1"/>
    <property type="molecule type" value="Genomic_DNA"/>
</dbReference>
<feature type="domain" description="Type II secretion system protein GspF" evidence="11">
    <location>
        <begin position="68"/>
        <end position="191"/>
    </location>
</feature>
<keyword evidence="13" id="KW-1185">Reference proteome</keyword>
<feature type="transmembrane region" description="Helical" evidence="10">
    <location>
        <begin position="169"/>
        <end position="194"/>
    </location>
</feature>
<evidence type="ECO:0000256" key="2">
    <source>
        <dbReference type="ARBA" id="ARBA00005745"/>
    </source>
</evidence>
<dbReference type="RefSeq" id="WP_006314595.1">
    <property type="nucleotide sequence ID" value="NZ_ARZA01000204.1"/>
</dbReference>
<feature type="transmembrane region" description="Helical" evidence="10">
    <location>
        <begin position="374"/>
        <end position="395"/>
    </location>
</feature>
<dbReference type="PROSITE" id="PS00874">
    <property type="entry name" value="T2SP_F"/>
    <property type="match status" value="1"/>
</dbReference>
<name>R1CN31_9FIRM</name>
<evidence type="ECO:0000256" key="10">
    <source>
        <dbReference type="SAM" id="Phobius"/>
    </source>
</evidence>
<dbReference type="PRINTS" id="PR00812">
    <property type="entry name" value="BCTERIALGSPF"/>
</dbReference>
<evidence type="ECO:0000259" key="11">
    <source>
        <dbReference type="Pfam" id="PF00482"/>
    </source>
</evidence>
<evidence type="ECO:0000313" key="13">
    <source>
        <dbReference type="Proteomes" id="UP000013378"/>
    </source>
</evidence>
<protein>
    <submittedName>
        <fullName evidence="12">Type IV fimbrial assembly protein PilC</fullName>
    </submittedName>
</protein>
<dbReference type="InterPro" id="IPR042094">
    <property type="entry name" value="T2SS_GspF_sf"/>
</dbReference>
<dbReference type="InterPro" id="IPR018076">
    <property type="entry name" value="T2SS_GspF_dom"/>
</dbReference>
<evidence type="ECO:0000256" key="8">
    <source>
        <dbReference type="ARBA" id="ARBA00023136"/>
    </source>
</evidence>
<dbReference type="PANTHER" id="PTHR30012:SF0">
    <property type="entry name" value="TYPE II SECRETION SYSTEM PROTEIN F-RELATED"/>
    <property type="match status" value="1"/>
</dbReference>
<keyword evidence="3 9" id="KW-0813">Transport</keyword>
<dbReference type="Proteomes" id="UP000013378">
    <property type="component" value="Unassembled WGS sequence"/>
</dbReference>
<comment type="subcellular location">
    <subcellularLocation>
        <location evidence="1">Cell inner membrane</location>
        <topology evidence="1">Multi-pass membrane protein</topology>
    </subcellularLocation>
    <subcellularLocation>
        <location evidence="9">Cell membrane</location>
        <topology evidence="9">Multi-pass membrane protein</topology>
    </subcellularLocation>
</comment>
<organism evidence="12 13">
    <name type="scientific">Caldisalinibacter kiritimatiensis</name>
    <dbReference type="NCBI Taxonomy" id="1304284"/>
    <lineage>
        <taxon>Bacteria</taxon>
        <taxon>Bacillati</taxon>
        <taxon>Bacillota</taxon>
        <taxon>Tissierellia</taxon>
        <taxon>Tissierellales</taxon>
        <taxon>Thermohalobacteraceae</taxon>
        <taxon>Caldisalinibacter</taxon>
    </lineage>
</organism>
<evidence type="ECO:0000313" key="12">
    <source>
        <dbReference type="EMBL" id="EOD00111.1"/>
    </source>
</evidence>
<dbReference type="OrthoDB" id="9805682at2"/>
<dbReference type="InterPro" id="IPR001992">
    <property type="entry name" value="T2SS_GspF/T4SS_PilC_CS"/>
</dbReference>
<dbReference type="InterPro" id="IPR003004">
    <property type="entry name" value="GspF/PilC"/>
</dbReference>
<keyword evidence="7 10" id="KW-1133">Transmembrane helix</keyword>
<evidence type="ECO:0000256" key="6">
    <source>
        <dbReference type="ARBA" id="ARBA00022692"/>
    </source>
</evidence>
<keyword evidence="8 10" id="KW-0472">Membrane</keyword>
<dbReference type="GO" id="GO:0005886">
    <property type="term" value="C:plasma membrane"/>
    <property type="evidence" value="ECO:0007669"/>
    <property type="project" value="UniProtKB-SubCell"/>
</dbReference>
<keyword evidence="5" id="KW-0997">Cell inner membrane</keyword>
<evidence type="ECO:0000256" key="9">
    <source>
        <dbReference type="RuleBase" id="RU003923"/>
    </source>
</evidence>
<proteinExistence type="inferred from homology"/>
<feature type="domain" description="Type II secretion system protein GspF" evidence="11">
    <location>
        <begin position="271"/>
        <end position="393"/>
    </location>
</feature>
<keyword evidence="4" id="KW-1003">Cell membrane</keyword>
<dbReference type="FunFam" id="1.20.81.30:FF:000001">
    <property type="entry name" value="Type II secretion system protein F"/>
    <property type="match status" value="2"/>
</dbReference>
<sequence length="403" mass="45543">MPTYKYKAIKVSGDRTTGTFTANSKREVVSMLKEKNYYPVEIKEVVEAKNIEFFSFLNKVKTKDIAIFCRQFYTMLDAGVTIINCLDILSKQTENKKLRQEIIKIYDEVQKGLTLSEALKKHNEVFPDLLINMVEAGEVSGNLDVIMDRMAIHYEKENKISNKVKSAMVYPIILSIISLVVVIFLLTVVMPNFISMFEGTGVELPLPTRILLDISDGIKKTWYIIALFLFILGYIFNKYKKSERGKRYFDNLKFKIPIVKNTTEKVVTSRFTRTLSTLLGSGVSLIQSLDIVANVVGNKVVADGILQAKEDVRKGISLAEPIKNIRVFPPMVVSMIMIGEESGSLEEILDKTADFYDDEVEAAMEKMTTALEPLMIVFMAIIIGAIVIAMVLPMFNMVNTLQF</sequence>
<dbReference type="eggNOG" id="COG1459">
    <property type="taxonomic scope" value="Bacteria"/>
</dbReference>